<evidence type="ECO:0000256" key="13">
    <source>
        <dbReference type="ARBA" id="ARBA00022833"/>
    </source>
</evidence>
<dbReference type="GO" id="GO:0070573">
    <property type="term" value="F:metallodipeptidase activity"/>
    <property type="evidence" value="ECO:0007669"/>
    <property type="project" value="InterPro"/>
</dbReference>
<keyword evidence="8" id="KW-0645">Protease</keyword>
<keyword evidence="12" id="KW-0256">Endoplasmic reticulum</keyword>
<accession>A0A8X8IG77</accession>
<dbReference type="GO" id="GO:0006508">
    <property type="term" value="P:proteolysis"/>
    <property type="evidence" value="ECO:0007669"/>
    <property type="project" value="UniProtKB-KW"/>
</dbReference>
<evidence type="ECO:0000256" key="6">
    <source>
        <dbReference type="ARBA" id="ARBA00022525"/>
    </source>
</evidence>
<evidence type="ECO:0000256" key="20">
    <source>
        <dbReference type="ARBA" id="ARBA00033328"/>
    </source>
</evidence>
<evidence type="ECO:0000256" key="9">
    <source>
        <dbReference type="ARBA" id="ARBA00022723"/>
    </source>
</evidence>
<dbReference type="AlphaFoldDB" id="A0A8X8IG77"/>
<dbReference type="PANTHER" id="PTHR12053">
    <property type="entry name" value="PROTEASE FAMILY M28 PLASMA GLUTAMATE CARBOXYPEPTIDASE-RELATED"/>
    <property type="match status" value="1"/>
</dbReference>
<dbReference type="GO" id="GO:0005764">
    <property type="term" value="C:lysosome"/>
    <property type="evidence" value="ECO:0007669"/>
    <property type="project" value="UniProtKB-SubCell"/>
</dbReference>
<evidence type="ECO:0000256" key="5">
    <source>
        <dbReference type="ARBA" id="ARBA00014116"/>
    </source>
</evidence>
<evidence type="ECO:0000256" key="7">
    <source>
        <dbReference type="ARBA" id="ARBA00022645"/>
    </source>
</evidence>
<dbReference type="SUPFAM" id="SSF52025">
    <property type="entry name" value="PA domain"/>
    <property type="match status" value="1"/>
</dbReference>
<evidence type="ECO:0000259" key="21">
    <source>
        <dbReference type="Pfam" id="PF04389"/>
    </source>
</evidence>
<reference evidence="22 23" key="1">
    <citation type="submission" date="2016-10" db="EMBL/GenBank/DDBJ databases">
        <authorList>
            <person name="Varghese N."/>
            <person name="Submissions S."/>
        </authorList>
    </citation>
    <scope>NUCLEOTIDE SEQUENCE [LARGE SCALE GENOMIC DNA]</scope>
    <source>
        <strain evidence="22 23">DSM 25353</strain>
    </source>
</reference>
<evidence type="ECO:0000256" key="19">
    <source>
        <dbReference type="ARBA" id="ARBA00025833"/>
    </source>
</evidence>
<dbReference type="GO" id="GO:0043171">
    <property type="term" value="P:peptide catabolic process"/>
    <property type="evidence" value="ECO:0007669"/>
    <property type="project" value="TreeGrafter"/>
</dbReference>
<organism evidence="22 23">
    <name type="scientific">Hydrobacter penzbergensis</name>
    <dbReference type="NCBI Taxonomy" id="1235997"/>
    <lineage>
        <taxon>Bacteria</taxon>
        <taxon>Pseudomonadati</taxon>
        <taxon>Bacteroidota</taxon>
        <taxon>Chitinophagia</taxon>
        <taxon>Chitinophagales</taxon>
        <taxon>Chitinophagaceae</taxon>
        <taxon>Hydrobacter</taxon>
    </lineage>
</organism>
<keyword evidence="15" id="KW-0482">Metalloprotease</keyword>
<dbReference type="GO" id="GO:0046872">
    <property type="term" value="F:metal ion binding"/>
    <property type="evidence" value="ECO:0007669"/>
    <property type="project" value="UniProtKB-KW"/>
</dbReference>
<evidence type="ECO:0000313" key="22">
    <source>
        <dbReference type="EMBL" id="SDX11578.1"/>
    </source>
</evidence>
<evidence type="ECO:0000256" key="18">
    <source>
        <dbReference type="ARBA" id="ARBA00023228"/>
    </source>
</evidence>
<keyword evidence="6" id="KW-0964">Secreted</keyword>
<feature type="domain" description="Peptidase M28" evidence="21">
    <location>
        <begin position="242"/>
        <end position="421"/>
    </location>
</feature>
<dbReference type="SUPFAM" id="SSF53187">
    <property type="entry name" value="Zn-dependent exopeptidases"/>
    <property type="match status" value="1"/>
</dbReference>
<name>A0A8X8IG77_9BACT</name>
<dbReference type="InterPro" id="IPR046450">
    <property type="entry name" value="PA_dom_sf"/>
</dbReference>
<comment type="subunit">
    <text evidence="19">Homodimer. The monomeric form is inactive while the homodimer is active.</text>
</comment>
<dbReference type="Gene3D" id="3.40.630.10">
    <property type="entry name" value="Zn peptidases"/>
    <property type="match status" value="1"/>
</dbReference>
<dbReference type="Proteomes" id="UP000198711">
    <property type="component" value="Unassembled WGS sequence"/>
</dbReference>
<dbReference type="InterPro" id="IPR039866">
    <property type="entry name" value="CPQ"/>
</dbReference>
<evidence type="ECO:0000313" key="23">
    <source>
        <dbReference type="Proteomes" id="UP000198711"/>
    </source>
</evidence>
<keyword evidence="9" id="KW-0479">Metal-binding</keyword>
<protein>
    <recommendedName>
        <fullName evidence="5">Carboxypeptidase Q</fullName>
    </recommendedName>
    <alternativeName>
        <fullName evidence="20">Plasma glutamate carboxypeptidase</fullName>
    </alternativeName>
</protein>
<dbReference type="EMBL" id="FNNO01000009">
    <property type="protein sequence ID" value="SDX11578.1"/>
    <property type="molecule type" value="Genomic_DNA"/>
</dbReference>
<dbReference type="GO" id="GO:0004180">
    <property type="term" value="F:carboxypeptidase activity"/>
    <property type="evidence" value="ECO:0007669"/>
    <property type="project" value="UniProtKB-KW"/>
</dbReference>
<dbReference type="GO" id="GO:0005615">
    <property type="term" value="C:extracellular space"/>
    <property type="evidence" value="ECO:0007669"/>
    <property type="project" value="TreeGrafter"/>
</dbReference>
<comment type="caution">
    <text evidence="22">The sequence shown here is derived from an EMBL/GenBank/DDBJ whole genome shotgun (WGS) entry which is preliminary data.</text>
</comment>
<keyword evidence="14" id="KW-0333">Golgi apparatus</keyword>
<comment type="subcellular location">
    <subcellularLocation>
        <location evidence="1">Endoplasmic reticulum</location>
    </subcellularLocation>
    <subcellularLocation>
        <location evidence="3">Golgi apparatus</location>
    </subcellularLocation>
    <subcellularLocation>
        <location evidence="2">Lysosome</location>
    </subcellularLocation>
    <subcellularLocation>
        <location evidence="4">Secreted</location>
    </subcellularLocation>
</comment>
<keyword evidence="13" id="KW-0862">Zinc</keyword>
<gene>
    <name evidence="22" type="ORF">SAMN05444410_10984</name>
</gene>
<keyword evidence="23" id="KW-1185">Reference proteome</keyword>
<evidence type="ECO:0000256" key="14">
    <source>
        <dbReference type="ARBA" id="ARBA00023034"/>
    </source>
</evidence>
<keyword evidence="11" id="KW-0378">Hydrolase</keyword>
<evidence type="ECO:0000256" key="1">
    <source>
        <dbReference type="ARBA" id="ARBA00004240"/>
    </source>
</evidence>
<evidence type="ECO:0000256" key="10">
    <source>
        <dbReference type="ARBA" id="ARBA00022729"/>
    </source>
</evidence>
<evidence type="ECO:0000256" key="17">
    <source>
        <dbReference type="ARBA" id="ARBA00023180"/>
    </source>
</evidence>
<evidence type="ECO:0000256" key="16">
    <source>
        <dbReference type="ARBA" id="ARBA00023145"/>
    </source>
</evidence>
<evidence type="ECO:0000256" key="4">
    <source>
        <dbReference type="ARBA" id="ARBA00004613"/>
    </source>
</evidence>
<evidence type="ECO:0000256" key="11">
    <source>
        <dbReference type="ARBA" id="ARBA00022801"/>
    </source>
</evidence>
<keyword evidence="7" id="KW-0121">Carboxypeptidase</keyword>
<evidence type="ECO:0000256" key="15">
    <source>
        <dbReference type="ARBA" id="ARBA00023049"/>
    </source>
</evidence>
<dbReference type="PANTHER" id="PTHR12053:SF3">
    <property type="entry name" value="CARBOXYPEPTIDASE Q"/>
    <property type="match status" value="1"/>
</dbReference>
<evidence type="ECO:0000256" key="12">
    <source>
        <dbReference type="ARBA" id="ARBA00022824"/>
    </source>
</evidence>
<evidence type="ECO:0000256" key="8">
    <source>
        <dbReference type="ARBA" id="ARBA00022670"/>
    </source>
</evidence>
<proteinExistence type="predicted"/>
<evidence type="ECO:0000256" key="2">
    <source>
        <dbReference type="ARBA" id="ARBA00004371"/>
    </source>
</evidence>
<keyword evidence="16" id="KW-0865">Zymogen</keyword>
<keyword evidence="17" id="KW-0325">Glycoprotein</keyword>
<dbReference type="Gene3D" id="3.50.30.30">
    <property type="match status" value="1"/>
</dbReference>
<dbReference type="InterPro" id="IPR007484">
    <property type="entry name" value="Peptidase_M28"/>
</dbReference>
<dbReference type="Pfam" id="PF04389">
    <property type="entry name" value="Peptidase_M28"/>
    <property type="match status" value="1"/>
</dbReference>
<keyword evidence="18" id="KW-0458">Lysosome</keyword>
<evidence type="ECO:0000256" key="3">
    <source>
        <dbReference type="ARBA" id="ARBA00004555"/>
    </source>
</evidence>
<sequence>MAQSNEDAVMIKRISDEILTNGKAYDLLHQLTKQIGGRLAGSPQFAKAVQWGKTTMEQNGGDKVYLQECMVPHWVRGGKDLASIVSVNQKATNRKLDATALGNSLGNGKPLTANLVLVADFAELERRKDEVKGKIVYYNYAFNPTNVQTFVSYGDAGIYRYAGASRAAKYGAAGVMIRSLTSSTANDPHTGAMKYNDSFPKIPAIAIGPRDADYLWELGKQSALKVSMTTSGHFLPDTIGHNVIAEWTGSEYPDQYITIGGHLDSWDVNEGATDDGAGVVHTIEVMRALKAIGYHPKHSIRFVLFANEENGLRGGTKYAEEAKAKGEKHVFALESDAGGFTPRGFSIAGSKEQLAKLRNWIPLLAPYGTSFIVDEGGGADIGPLNKFFGTPYGELLPDSQRYFDYHHARSDVFENVNKRELLLGAVNMASLIYLVDKYGL</sequence>
<keyword evidence="10" id="KW-0732">Signal</keyword>